<evidence type="ECO:0000256" key="1">
    <source>
        <dbReference type="ARBA" id="ARBA00000900"/>
    </source>
</evidence>
<dbReference type="PROSITE" id="PS00125">
    <property type="entry name" value="SER_THR_PHOSPHATASE"/>
    <property type="match status" value="1"/>
</dbReference>
<dbReference type="CDD" id="cd07415">
    <property type="entry name" value="MPP_PP2A_PP4_PP6"/>
    <property type="match status" value="1"/>
</dbReference>
<proteinExistence type="inferred from homology"/>
<evidence type="ECO:0000256" key="8">
    <source>
        <dbReference type="ARBA" id="ARBA00023211"/>
    </source>
</evidence>
<evidence type="ECO:0000313" key="14">
    <source>
        <dbReference type="Proteomes" id="UP000824890"/>
    </source>
</evidence>
<evidence type="ECO:0000259" key="12">
    <source>
        <dbReference type="PROSITE" id="PS50089"/>
    </source>
</evidence>
<evidence type="ECO:0000256" key="7">
    <source>
        <dbReference type="ARBA" id="ARBA00022833"/>
    </source>
</evidence>
<dbReference type="InterPro" id="IPR029052">
    <property type="entry name" value="Metallo-depent_PP-like"/>
</dbReference>
<evidence type="ECO:0000256" key="10">
    <source>
        <dbReference type="RuleBase" id="RU004273"/>
    </source>
</evidence>
<evidence type="ECO:0000313" key="13">
    <source>
        <dbReference type="EMBL" id="KAH0943334.1"/>
    </source>
</evidence>
<dbReference type="Pfam" id="PF13639">
    <property type="entry name" value="zf-RING_2"/>
    <property type="match status" value="1"/>
</dbReference>
<dbReference type="Pfam" id="PF14369">
    <property type="entry name" value="Zn_ribbon_19"/>
    <property type="match status" value="1"/>
</dbReference>
<organism evidence="13 14">
    <name type="scientific">Brassica napus</name>
    <name type="common">Rape</name>
    <dbReference type="NCBI Taxonomy" id="3708"/>
    <lineage>
        <taxon>Eukaryota</taxon>
        <taxon>Viridiplantae</taxon>
        <taxon>Streptophyta</taxon>
        <taxon>Embryophyta</taxon>
        <taxon>Tracheophyta</taxon>
        <taxon>Spermatophyta</taxon>
        <taxon>Magnoliopsida</taxon>
        <taxon>eudicotyledons</taxon>
        <taxon>Gunneridae</taxon>
        <taxon>Pentapetalae</taxon>
        <taxon>rosids</taxon>
        <taxon>malvids</taxon>
        <taxon>Brassicales</taxon>
        <taxon>Brassicaceae</taxon>
        <taxon>Brassiceae</taxon>
        <taxon>Brassica</taxon>
    </lineage>
</organism>
<dbReference type="PANTHER" id="PTHR45619">
    <property type="entry name" value="SERINE/THREONINE-PROTEIN PHOSPHATASE PP2A-RELATED"/>
    <property type="match status" value="1"/>
</dbReference>
<gene>
    <name evidence="13" type="ORF">HID58_002971</name>
</gene>
<dbReference type="InterPro" id="IPR001841">
    <property type="entry name" value="Znf_RING"/>
</dbReference>
<keyword evidence="2" id="KW-0808">Transferase</keyword>
<sequence>MSSGGNSTLSTAAAADKLFFCYQCNRTVTISISSADDPFCPRCSGGFLEEYEEPNPNPSPNLNPLGFLPMADPFSTILPLLFGSSSAPPSSNPSLFGPRSTENQPQGGGAFDPVSFLQNHLQHLQSSGTHVQFVIEDHPSDPFSRIPGNMGDYFFGPGLEQLIQQLAENDPNRYGTPPASKSAIDALPTVKVTLDMLNSEMNQCAVCMDEFEDGGDVKQMPCKHVFHQGCLMPWLELHNSCPVCRYELPTDDPDYESRGQRGGQMMSGGGQGSVEGQQTARRFSIQLPLRFRTQDGSGSGRGSGSGSGAGGGGGGGKARVIAWKLNWKKDVHKFSHEKAVKDGQHLSEEELQLLCEYVKEILIEESNVQPVNSPVTVCGDIHGQFHDLMKLFQTGGHVPDTNYIFMGDFVDRGYNSLEVFTILLLLKARHPANITLLRGNHESRQLTQVYGFYDECQRKYGNANAWRYCTDVFDYLTLSAIIDGRVLCVHGGLSPDVRTIDQIRLVDRNCEIPHEGPFCDLMWSDPEDIETWAVSPRGAGWLFGSRVTTEFNHINKLDLVCRAHQLVQEGLKYMFQDKGLVTVWSAPNYCYRCGNVASILSFDENMERDVKYFNETEENNQMRGPRTGVPYFL</sequence>
<evidence type="ECO:0000256" key="2">
    <source>
        <dbReference type="ARBA" id="ARBA00022679"/>
    </source>
</evidence>
<comment type="caution">
    <text evidence="13">The sequence shown here is derived from an EMBL/GenBank/DDBJ whole genome shotgun (WGS) entry which is preliminary data.</text>
</comment>
<keyword evidence="6 10" id="KW-0378">Hydrolase</keyword>
<dbReference type="SUPFAM" id="SSF56300">
    <property type="entry name" value="Metallo-dependent phosphatases"/>
    <property type="match status" value="1"/>
</dbReference>
<protein>
    <recommendedName>
        <fullName evidence="10">Serine/threonine-protein phosphatase</fullName>
        <ecNumber evidence="10">3.1.3.16</ecNumber>
    </recommendedName>
</protein>
<dbReference type="InterPro" id="IPR004843">
    <property type="entry name" value="Calcineurin-like_PHP"/>
</dbReference>
<dbReference type="SMART" id="SM00184">
    <property type="entry name" value="RING"/>
    <property type="match status" value="1"/>
</dbReference>
<keyword evidence="7" id="KW-0862">Zinc</keyword>
<evidence type="ECO:0000256" key="4">
    <source>
        <dbReference type="ARBA" id="ARBA00022771"/>
    </source>
</evidence>
<feature type="region of interest" description="Disordered" evidence="11">
    <location>
        <begin position="255"/>
        <end position="277"/>
    </location>
</feature>
<accession>A0ABQ8ENT1</accession>
<evidence type="ECO:0000256" key="6">
    <source>
        <dbReference type="ARBA" id="ARBA00022801"/>
    </source>
</evidence>
<evidence type="ECO:0000256" key="9">
    <source>
        <dbReference type="PROSITE-ProRule" id="PRU00175"/>
    </source>
</evidence>
<name>A0ABQ8ENT1_BRANA</name>
<evidence type="ECO:0000256" key="11">
    <source>
        <dbReference type="SAM" id="MobiDB-lite"/>
    </source>
</evidence>
<feature type="region of interest" description="Disordered" evidence="11">
    <location>
        <begin position="292"/>
        <end position="315"/>
    </location>
</feature>
<feature type="domain" description="RING-type" evidence="12">
    <location>
        <begin position="204"/>
        <end position="245"/>
    </location>
</feature>
<dbReference type="PROSITE" id="PS50089">
    <property type="entry name" value="ZF_RING_2"/>
    <property type="match status" value="1"/>
</dbReference>
<reference evidence="13 14" key="1">
    <citation type="submission" date="2021-05" db="EMBL/GenBank/DDBJ databases">
        <title>Genome Assembly of Synthetic Allotetraploid Brassica napus Reveals Homoeologous Exchanges between Subgenomes.</title>
        <authorList>
            <person name="Davis J.T."/>
        </authorList>
    </citation>
    <scope>NUCLEOTIDE SEQUENCE [LARGE SCALE GENOMIC DNA]</scope>
    <source>
        <strain evidence="14">cv. Da-Ae</strain>
        <tissue evidence="13">Seedling</tissue>
    </source>
</reference>
<keyword evidence="3" id="KW-0479">Metal-binding</keyword>
<dbReference type="InterPro" id="IPR047129">
    <property type="entry name" value="PPA2-like"/>
</dbReference>
<dbReference type="InterPro" id="IPR039525">
    <property type="entry name" value="RNF126-like_zinc-ribbon"/>
</dbReference>
<keyword evidence="4 9" id="KW-0863">Zinc-finger</keyword>
<comment type="catalytic activity">
    <reaction evidence="10">
        <text>O-phospho-L-threonyl-[protein] + H2O = L-threonyl-[protein] + phosphate</text>
        <dbReference type="Rhea" id="RHEA:47004"/>
        <dbReference type="Rhea" id="RHEA-COMP:11060"/>
        <dbReference type="Rhea" id="RHEA-COMP:11605"/>
        <dbReference type="ChEBI" id="CHEBI:15377"/>
        <dbReference type="ChEBI" id="CHEBI:30013"/>
        <dbReference type="ChEBI" id="CHEBI:43474"/>
        <dbReference type="ChEBI" id="CHEBI:61977"/>
        <dbReference type="EC" id="3.1.3.16"/>
    </reaction>
</comment>
<dbReference type="SMART" id="SM00744">
    <property type="entry name" value="RINGv"/>
    <property type="match status" value="1"/>
</dbReference>
<evidence type="ECO:0000256" key="3">
    <source>
        <dbReference type="ARBA" id="ARBA00022723"/>
    </source>
</evidence>
<dbReference type="CDD" id="cd16667">
    <property type="entry name" value="RING-H2_RNF126-like"/>
    <property type="match status" value="1"/>
</dbReference>
<dbReference type="PRINTS" id="PR00114">
    <property type="entry name" value="STPHPHTASE"/>
</dbReference>
<dbReference type="InterPro" id="IPR006186">
    <property type="entry name" value="Ser/Thr-sp_prot-phosphatase"/>
</dbReference>
<feature type="compositionally biased region" description="Gly residues" evidence="11">
    <location>
        <begin position="297"/>
        <end position="315"/>
    </location>
</feature>
<feature type="region of interest" description="Disordered" evidence="11">
    <location>
        <begin position="89"/>
        <end position="109"/>
    </location>
</feature>
<dbReference type="InterPro" id="IPR013083">
    <property type="entry name" value="Znf_RING/FYVE/PHD"/>
</dbReference>
<dbReference type="Pfam" id="PF00149">
    <property type="entry name" value="Metallophos"/>
    <property type="match status" value="1"/>
</dbReference>
<dbReference type="Proteomes" id="UP000824890">
    <property type="component" value="Unassembled WGS sequence"/>
</dbReference>
<dbReference type="EC" id="3.1.3.16" evidence="10"/>
<keyword evidence="5" id="KW-0833">Ubl conjugation pathway</keyword>
<evidence type="ECO:0000256" key="5">
    <source>
        <dbReference type="ARBA" id="ARBA00022786"/>
    </source>
</evidence>
<comment type="similarity">
    <text evidence="10">Belongs to the PPP phosphatase family.</text>
</comment>
<dbReference type="SUPFAM" id="SSF57850">
    <property type="entry name" value="RING/U-box"/>
    <property type="match status" value="1"/>
</dbReference>
<keyword evidence="14" id="KW-1185">Reference proteome</keyword>
<feature type="compositionally biased region" description="Gly residues" evidence="11">
    <location>
        <begin position="260"/>
        <end position="273"/>
    </location>
</feature>
<keyword evidence="8" id="KW-0464">Manganese</keyword>
<dbReference type="SMART" id="SM00156">
    <property type="entry name" value="PP2Ac"/>
    <property type="match status" value="1"/>
</dbReference>
<dbReference type="EMBL" id="JAGKQM010000001">
    <property type="protein sequence ID" value="KAH0943334.1"/>
    <property type="molecule type" value="Genomic_DNA"/>
</dbReference>
<dbReference type="Gene3D" id="3.60.21.10">
    <property type="match status" value="1"/>
</dbReference>
<dbReference type="Gene3D" id="3.30.40.10">
    <property type="entry name" value="Zinc/RING finger domain, C3HC4 (zinc finger)"/>
    <property type="match status" value="1"/>
</dbReference>
<dbReference type="InterPro" id="IPR011016">
    <property type="entry name" value="Znf_RING-CH"/>
</dbReference>
<comment type="catalytic activity">
    <reaction evidence="1">
        <text>S-ubiquitinyl-[E2 ubiquitin-conjugating enzyme]-L-cysteine + [acceptor protein]-L-lysine = [E2 ubiquitin-conjugating enzyme]-L-cysteine + N(6)-ubiquitinyl-[acceptor protein]-L-lysine.</text>
        <dbReference type="EC" id="2.3.2.27"/>
    </reaction>
</comment>